<proteinExistence type="predicted"/>
<keyword evidence="3" id="KW-1185">Reference proteome</keyword>
<keyword evidence="1" id="KW-0812">Transmembrane</keyword>
<dbReference type="RefSeq" id="XP_020062046.1">
    <property type="nucleotide sequence ID" value="XM_020211301.1"/>
</dbReference>
<organism evidence="2 3">
    <name type="scientific">Suhomyces tanzawaensis NRRL Y-17324</name>
    <dbReference type="NCBI Taxonomy" id="984487"/>
    <lineage>
        <taxon>Eukaryota</taxon>
        <taxon>Fungi</taxon>
        <taxon>Dikarya</taxon>
        <taxon>Ascomycota</taxon>
        <taxon>Saccharomycotina</taxon>
        <taxon>Pichiomycetes</taxon>
        <taxon>Debaryomycetaceae</taxon>
        <taxon>Suhomyces</taxon>
    </lineage>
</organism>
<evidence type="ECO:0000256" key="1">
    <source>
        <dbReference type="SAM" id="Phobius"/>
    </source>
</evidence>
<keyword evidence="1" id="KW-0472">Membrane</keyword>
<dbReference type="PANTHER" id="PTHR42109">
    <property type="entry name" value="UNPLACED GENOMIC SCAFFOLD UM_SCAF_CONTIG_1.265, WHOLE GENOME SHOTGUN SEQUENCE"/>
    <property type="match status" value="1"/>
</dbReference>
<evidence type="ECO:0000313" key="2">
    <source>
        <dbReference type="EMBL" id="ODV76924.1"/>
    </source>
</evidence>
<feature type="transmembrane region" description="Helical" evidence="1">
    <location>
        <begin position="211"/>
        <end position="232"/>
    </location>
</feature>
<keyword evidence="1" id="KW-1133">Transmembrane helix</keyword>
<dbReference type="Proteomes" id="UP000094285">
    <property type="component" value="Unassembled WGS sequence"/>
</dbReference>
<feature type="transmembrane region" description="Helical" evidence="1">
    <location>
        <begin position="12"/>
        <end position="31"/>
    </location>
</feature>
<gene>
    <name evidence="2" type="ORF">CANTADRAFT_8499</name>
</gene>
<dbReference type="OrthoDB" id="2560628at2759"/>
<dbReference type="AlphaFoldDB" id="A0A1E4SBN2"/>
<dbReference type="PANTHER" id="PTHR42109:SF2">
    <property type="entry name" value="INTEGRAL MEMBRANE PROTEIN"/>
    <property type="match status" value="1"/>
</dbReference>
<accession>A0A1E4SBN2</accession>
<feature type="transmembrane region" description="Helical" evidence="1">
    <location>
        <begin position="135"/>
        <end position="157"/>
    </location>
</feature>
<dbReference type="GeneID" id="30985437"/>
<protein>
    <submittedName>
        <fullName evidence="2">Uncharacterized protein</fullName>
    </submittedName>
</protein>
<dbReference type="EMBL" id="KV453917">
    <property type="protein sequence ID" value="ODV76924.1"/>
    <property type="molecule type" value="Genomic_DNA"/>
</dbReference>
<sequence>MAFVAQDSGTAAAVYLALYSIYLVFAATIVIKEGFKTLYFFFVTFGIFRVVGQLCGVVFAAVGFEHWQWLVAYLVFTAEGYFILILSTFHFVAKAQSDTFGTSWLRPTKKEIKERRKAHTNRFRAGLEEYTFSRLFHMILIPGNAILIAGGSMLAGMDPNDMNSKNSQVITSKALRTVGQAIFLAQTCIAIGTAIYVAVAEGLASNIHVIAVFLGAPFLLVRGIFGVLAIYIHDMDYFDSSNYTAHGLNSKFVVYEYVLAATMEFVTACIYIGVYYVYKHKQKLANLSPQDSEQNLVTSGEKDSDSDKH</sequence>
<feature type="transmembrane region" description="Helical" evidence="1">
    <location>
        <begin position="70"/>
        <end position="93"/>
    </location>
</feature>
<feature type="transmembrane region" description="Helical" evidence="1">
    <location>
        <begin position="38"/>
        <end position="64"/>
    </location>
</feature>
<name>A0A1E4SBN2_9ASCO</name>
<feature type="transmembrane region" description="Helical" evidence="1">
    <location>
        <begin position="177"/>
        <end position="199"/>
    </location>
</feature>
<feature type="transmembrane region" description="Helical" evidence="1">
    <location>
        <begin position="252"/>
        <end position="278"/>
    </location>
</feature>
<evidence type="ECO:0000313" key="3">
    <source>
        <dbReference type="Proteomes" id="UP000094285"/>
    </source>
</evidence>
<reference evidence="3" key="1">
    <citation type="submission" date="2016-05" db="EMBL/GenBank/DDBJ databases">
        <title>Comparative genomics of biotechnologically important yeasts.</title>
        <authorList>
            <consortium name="DOE Joint Genome Institute"/>
            <person name="Riley R."/>
            <person name="Haridas S."/>
            <person name="Wolfe K.H."/>
            <person name="Lopes M.R."/>
            <person name="Hittinger C.T."/>
            <person name="Goker M."/>
            <person name="Salamov A."/>
            <person name="Wisecaver J."/>
            <person name="Long T.M."/>
            <person name="Aerts A.L."/>
            <person name="Barry K."/>
            <person name="Choi C."/>
            <person name="Clum A."/>
            <person name="Coughlan A.Y."/>
            <person name="Deshpande S."/>
            <person name="Douglass A.P."/>
            <person name="Hanson S.J."/>
            <person name="Klenk H.-P."/>
            <person name="Labutti K."/>
            <person name="Lapidus A."/>
            <person name="Lindquist E."/>
            <person name="Lipzen A."/>
            <person name="Meier-Kolthoff J.P."/>
            <person name="Ohm R.A."/>
            <person name="Otillar R.P."/>
            <person name="Pangilinan J."/>
            <person name="Peng Y."/>
            <person name="Rokas A."/>
            <person name="Rosa C.A."/>
            <person name="Scheuner C."/>
            <person name="Sibirny A.A."/>
            <person name="Slot J.C."/>
            <person name="Stielow J.B."/>
            <person name="Sun H."/>
            <person name="Kurtzman C.P."/>
            <person name="Blackwell M."/>
            <person name="Grigoriev I.V."/>
            <person name="Jeffries T.W."/>
        </authorList>
    </citation>
    <scope>NUCLEOTIDE SEQUENCE [LARGE SCALE GENOMIC DNA]</scope>
    <source>
        <strain evidence="3">NRRL Y-17324</strain>
    </source>
</reference>